<dbReference type="Gene3D" id="1.10.418.10">
    <property type="entry name" value="Calponin-like domain"/>
    <property type="match status" value="2"/>
</dbReference>
<dbReference type="GO" id="GO:0005925">
    <property type="term" value="C:focal adhesion"/>
    <property type="evidence" value="ECO:0000318"/>
    <property type="project" value="GO_Central"/>
</dbReference>
<dbReference type="Pfam" id="PF00307">
    <property type="entry name" value="CH"/>
    <property type="match status" value="2"/>
</dbReference>
<dbReference type="GO" id="GO:0030036">
    <property type="term" value="P:actin cytoskeleton organization"/>
    <property type="evidence" value="ECO:0000318"/>
    <property type="project" value="GO_Central"/>
</dbReference>
<evidence type="ECO:0000256" key="6">
    <source>
        <dbReference type="ARBA" id="ARBA00023203"/>
    </source>
</evidence>
<feature type="domain" description="Calponin-homology (CH)" evidence="8">
    <location>
        <begin position="44"/>
        <end position="151"/>
    </location>
</feature>
<evidence type="ECO:0000256" key="3">
    <source>
        <dbReference type="ARBA" id="ARBA00022490"/>
    </source>
</evidence>
<dbReference type="CTD" id="64098"/>
<dbReference type="OrthoDB" id="2099265at2759"/>
<evidence type="ECO:0000256" key="5">
    <source>
        <dbReference type="ARBA" id="ARBA00022889"/>
    </source>
</evidence>
<evidence type="ECO:0000256" key="7">
    <source>
        <dbReference type="ARBA" id="ARBA00023212"/>
    </source>
</evidence>
<dbReference type="AlphaFoldDB" id="A0A803STC9"/>
<feature type="domain" description="Calponin-homology (CH)" evidence="8">
    <location>
        <begin position="211"/>
        <end position="323"/>
    </location>
</feature>
<dbReference type="GeneID" id="103278947"/>
<dbReference type="SUPFAM" id="SSF47576">
    <property type="entry name" value="Calponin-homology domain, CH-domain"/>
    <property type="match status" value="1"/>
</dbReference>
<proteinExistence type="inferred from homology"/>
<organism evidence="9 10">
    <name type="scientific">Anolis carolinensis</name>
    <name type="common">Green anole</name>
    <name type="synonym">American chameleon</name>
    <dbReference type="NCBI Taxonomy" id="28377"/>
    <lineage>
        <taxon>Eukaryota</taxon>
        <taxon>Metazoa</taxon>
        <taxon>Chordata</taxon>
        <taxon>Craniata</taxon>
        <taxon>Vertebrata</taxon>
        <taxon>Euteleostomi</taxon>
        <taxon>Lepidosauria</taxon>
        <taxon>Squamata</taxon>
        <taxon>Bifurcata</taxon>
        <taxon>Unidentata</taxon>
        <taxon>Episquamata</taxon>
        <taxon>Toxicofera</taxon>
        <taxon>Iguania</taxon>
        <taxon>Dactyloidae</taxon>
        <taxon>Anolis</taxon>
    </lineage>
</organism>
<keyword evidence="5" id="KW-0130">Cell adhesion</keyword>
<protein>
    <submittedName>
        <fullName evidence="9">Parvin gamma</fullName>
    </submittedName>
</protein>
<dbReference type="InterPro" id="IPR036872">
    <property type="entry name" value="CH_dom_sf"/>
</dbReference>
<dbReference type="GO" id="GO:0071963">
    <property type="term" value="P:establishment or maintenance of cell polarity regulating cell shape"/>
    <property type="evidence" value="ECO:0000318"/>
    <property type="project" value="GO_Central"/>
</dbReference>
<dbReference type="Proteomes" id="UP000001646">
    <property type="component" value="Chromosome 5"/>
</dbReference>
<dbReference type="GO" id="GO:0003779">
    <property type="term" value="F:actin binding"/>
    <property type="evidence" value="ECO:0000318"/>
    <property type="project" value="GO_Central"/>
</dbReference>
<dbReference type="PANTHER" id="PTHR12114">
    <property type="entry name" value="PARVIN"/>
    <property type="match status" value="1"/>
</dbReference>
<dbReference type="GeneTree" id="ENSGT00950000183194"/>
<keyword evidence="3" id="KW-0963">Cytoplasm</keyword>
<reference evidence="9" key="2">
    <citation type="submission" date="2025-08" db="UniProtKB">
        <authorList>
            <consortium name="Ensembl"/>
        </authorList>
    </citation>
    <scope>IDENTIFICATION</scope>
</reference>
<dbReference type="Bgee" id="ENSACAG00000015831">
    <property type="expression patterns" value="Expressed in adrenal gland and 8 other cell types or tissues"/>
</dbReference>
<dbReference type="GO" id="GO:0015629">
    <property type="term" value="C:actin cytoskeleton"/>
    <property type="evidence" value="ECO:0000318"/>
    <property type="project" value="GO_Central"/>
</dbReference>
<dbReference type="GO" id="GO:0030031">
    <property type="term" value="P:cell projection assembly"/>
    <property type="evidence" value="ECO:0000318"/>
    <property type="project" value="GO_Central"/>
</dbReference>
<reference evidence="9 10" key="1">
    <citation type="submission" date="2009-12" db="EMBL/GenBank/DDBJ databases">
        <title>The Genome Sequence of Anolis carolinensis (Green Anole Lizard).</title>
        <authorList>
            <consortium name="The Genome Sequencing Platform"/>
            <person name="Di Palma F."/>
            <person name="Alfoldi J."/>
            <person name="Heiman D."/>
            <person name="Young S."/>
            <person name="Grabherr M."/>
            <person name="Johnson J."/>
            <person name="Lander E.S."/>
            <person name="Lindblad-Toh K."/>
        </authorList>
    </citation>
    <scope>NUCLEOTIDE SEQUENCE [LARGE SCALE GENOMIC DNA]</scope>
    <source>
        <strain evidence="9 10">JBL SC #1</strain>
    </source>
</reference>
<dbReference type="KEGG" id="acs:103278947"/>
<dbReference type="PANTHER" id="PTHR12114:SF1">
    <property type="entry name" value="GAMMA-PARVIN"/>
    <property type="match status" value="1"/>
</dbReference>
<dbReference type="Ensembl" id="ENSACAT00000052528.1">
    <property type="protein sequence ID" value="ENSACAP00000026219.1"/>
    <property type="gene ID" value="ENSACAG00000015831.4"/>
</dbReference>
<dbReference type="GO" id="GO:0034446">
    <property type="term" value="P:substrate adhesion-dependent cell spreading"/>
    <property type="evidence" value="ECO:0000318"/>
    <property type="project" value="GO_Central"/>
</dbReference>
<dbReference type="GO" id="GO:0005737">
    <property type="term" value="C:cytoplasm"/>
    <property type="evidence" value="ECO:0000318"/>
    <property type="project" value="GO_Central"/>
</dbReference>
<evidence type="ECO:0000256" key="1">
    <source>
        <dbReference type="ARBA" id="ARBA00004245"/>
    </source>
</evidence>
<name>A0A803STC9_ANOCA</name>
<keyword evidence="4" id="KW-0677">Repeat</keyword>
<keyword evidence="6" id="KW-0009">Actin-binding</keyword>
<keyword evidence="7" id="KW-0206">Cytoskeleton</keyword>
<dbReference type="FunFam" id="1.10.418.10:FF:000011">
    <property type="entry name" value="Parvin, beta"/>
    <property type="match status" value="1"/>
</dbReference>
<comment type="similarity">
    <text evidence="2">Belongs to the parvin family.</text>
</comment>
<gene>
    <name evidence="9" type="primary">PARVG</name>
</gene>
<evidence type="ECO:0000313" key="10">
    <source>
        <dbReference type="Proteomes" id="UP000001646"/>
    </source>
</evidence>
<dbReference type="PROSITE" id="PS50021">
    <property type="entry name" value="CH"/>
    <property type="match status" value="2"/>
</dbReference>
<dbReference type="InParanoid" id="A0A803STC9"/>
<evidence type="ECO:0000256" key="2">
    <source>
        <dbReference type="ARBA" id="ARBA00005666"/>
    </source>
</evidence>
<accession>A0A803STC9</accession>
<evidence type="ECO:0000259" key="8">
    <source>
        <dbReference type="PROSITE" id="PS50021"/>
    </source>
</evidence>
<evidence type="ECO:0000256" key="4">
    <source>
        <dbReference type="ARBA" id="ARBA00022737"/>
    </source>
</evidence>
<keyword evidence="10" id="KW-1185">Reference proteome</keyword>
<comment type="subcellular location">
    <subcellularLocation>
        <location evidence="1">Cytoplasm</location>
        <location evidence="1">Cytoskeleton</location>
    </subcellularLocation>
</comment>
<dbReference type="InterPro" id="IPR028433">
    <property type="entry name" value="Parvin"/>
</dbReference>
<dbReference type="InterPro" id="IPR001715">
    <property type="entry name" value="CH_dom"/>
</dbReference>
<sequence length="409" mass="46100">MEQGFLKVSPEFVAIHQLPPEDDIVLGEKRKYINPSSRNDPKLEALHTVLLEWINTTLQHEHIVVRSLEQDLYDGLVLHHLLEKLGSLTLKAEKLALTEMKQRLKLATILETVSTCLKLEESELKWSVDAILKKDLLSTLHLLVALAEHFKPSLALPPNVKVDIIITERTSNGLKTENGVEFITKDRECEENSSKAEIFDDLLKNAPEKLDAVKEVLLKFVNKHVEKLGLTVKDINAQFADGVILILLIGQLQGYFLNLGEFFLNPTSVSEKMHNVNLAVELLMDEGLLDTPINLEAATDCHCGASVGRSVIASPSLFGNLEMAGLQDRGLHRCGEPRYKCHIAALILPVFQIQDQRKIKNENQKTDLKLSFATEWSDFQCQPLFESLQLYKLDINILSMHCDVDVFWG</sequence>
<evidence type="ECO:0000313" key="9">
    <source>
        <dbReference type="Ensembl" id="ENSACAP00000026219.1"/>
    </source>
</evidence>
<reference evidence="9" key="3">
    <citation type="submission" date="2025-09" db="UniProtKB">
        <authorList>
            <consortium name="Ensembl"/>
        </authorList>
    </citation>
    <scope>IDENTIFICATION</scope>
</reference>